<accession>A0A4C1VPH9</accession>
<dbReference type="EMBL" id="BGZK01000369">
    <property type="protein sequence ID" value="GBP39665.1"/>
    <property type="molecule type" value="Genomic_DNA"/>
</dbReference>
<sequence length="148" mass="16368">MIPSNKIIQFMQCILCSDRSRFSNGLGCPSKVRTDSKHPLETASGQISRPAPHLLLTNGRSRFDGLNSRLYPRLALESLGESSNHPSRRFGTAASALGEDINSIMSILQVVRSAKVVNLVAKFRTAKHGVDRLKIILENEELINKLEN</sequence>
<name>A0A4C1VPH9_EUMVA</name>
<comment type="caution">
    <text evidence="1">The sequence shown here is derived from an EMBL/GenBank/DDBJ whole genome shotgun (WGS) entry which is preliminary data.</text>
</comment>
<reference evidence="1 2" key="1">
    <citation type="journal article" date="2019" name="Commun. Biol.">
        <title>The bagworm genome reveals a unique fibroin gene that provides high tensile strength.</title>
        <authorList>
            <person name="Kono N."/>
            <person name="Nakamura H."/>
            <person name="Ohtoshi R."/>
            <person name="Tomita M."/>
            <person name="Numata K."/>
            <person name="Arakawa K."/>
        </authorList>
    </citation>
    <scope>NUCLEOTIDE SEQUENCE [LARGE SCALE GENOMIC DNA]</scope>
</reference>
<proteinExistence type="predicted"/>
<dbReference type="Proteomes" id="UP000299102">
    <property type="component" value="Unassembled WGS sequence"/>
</dbReference>
<evidence type="ECO:0000313" key="2">
    <source>
        <dbReference type="Proteomes" id="UP000299102"/>
    </source>
</evidence>
<gene>
    <name evidence="1" type="ORF">EVAR_25489_1</name>
</gene>
<protein>
    <submittedName>
        <fullName evidence="1">Uncharacterized protein</fullName>
    </submittedName>
</protein>
<evidence type="ECO:0000313" key="1">
    <source>
        <dbReference type="EMBL" id="GBP39665.1"/>
    </source>
</evidence>
<organism evidence="1 2">
    <name type="scientific">Eumeta variegata</name>
    <name type="common">Bagworm moth</name>
    <name type="synonym">Eumeta japonica</name>
    <dbReference type="NCBI Taxonomy" id="151549"/>
    <lineage>
        <taxon>Eukaryota</taxon>
        <taxon>Metazoa</taxon>
        <taxon>Ecdysozoa</taxon>
        <taxon>Arthropoda</taxon>
        <taxon>Hexapoda</taxon>
        <taxon>Insecta</taxon>
        <taxon>Pterygota</taxon>
        <taxon>Neoptera</taxon>
        <taxon>Endopterygota</taxon>
        <taxon>Lepidoptera</taxon>
        <taxon>Glossata</taxon>
        <taxon>Ditrysia</taxon>
        <taxon>Tineoidea</taxon>
        <taxon>Psychidae</taxon>
        <taxon>Oiketicinae</taxon>
        <taxon>Eumeta</taxon>
    </lineage>
</organism>
<keyword evidence="2" id="KW-1185">Reference proteome</keyword>
<dbReference type="AlphaFoldDB" id="A0A4C1VPH9"/>